<protein>
    <recommendedName>
        <fullName evidence="3">Transposase</fullName>
    </recommendedName>
</protein>
<evidence type="ECO:0000313" key="2">
    <source>
        <dbReference type="Proteomes" id="UP001208656"/>
    </source>
</evidence>
<proteinExistence type="predicted"/>
<gene>
    <name evidence="1" type="ORF">OEV82_03120</name>
</gene>
<keyword evidence="2" id="KW-1185">Reference proteome</keyword>
<dbReference type="EMBL" id="JAOUSE010000005">
    <property type="protein sequence ID" value="MCU9593447.1"/>
    <property type="molecule type" value="Genomic_DNA"/>
</dbReference>
<comment type="caution">
    <text evidence="1">The sequence shown here is derived from an EMBL/GenBank/DDBJ whole genome shotgun (WGS) entry which is preliminary data.</text>
</comment>
<accession>A0ABT2WHB5</accession>
<dbReference type="RefSeq" id="WP_263060986.1">
    <property type="nucleotide sequence ID" value="NZ_JAOUSE010000005.1"/>
</dbReference>
<evidence type="ECO:0008006" key="3">
    <source>
        <dbReference type="Google" id="ProtNLM"/>
    </source>
</evidence>
<sequence>MLKTIIADAGYGSEVNYVYTVGEDEEERFEFLIPYGTYLKEQTRKYKNDIINVKN</sequence>
<name>A0ABT2WHB5_9BACI</name>
<evidence type="ECO:0000313" key="1">
    <source>
        <dbReference type="EMBL" id="MCU9593447.1"/>
    </source>
</evidence>
<dbReference type="Proteomes" id="UP001208656">
    <property type="component" value="Unassembled WGS sequence"/>
</dbReference>
<organism evidence="1 2">
    <name type="scientific">Pallidibacillus thermolactis</name>
    <dbReference type="NCBI Taxonomy" id="251051"/>
    <lineage>
        <taxon>Bacteria</taxon>
        <taxon>Bacillati</taxon>
        <taxon>Bacillota</taxon>
        <taxon>Bacilli</taxon>
        <taxon>Bacillales</taxon>
        <taxon>Bacillaceae</taxon>
        <taxon>Pallidibacillus</taxon>
    </lineage>
</organism>
<reference evidence="1 2" key="1">
    <citation type="submission" date="2022-10" db="EMBL/GenBank/DDBJ databases">
        <title>Description of Fervidibacillus gen. nov. in the family Fervidibacillaceae fam. nov. with two species, Fervidibacillus albus sp. nov., and Fervidibacillus halotolerans sp. nov., isolated from tidal flat sediments.</title>
        <authorList>
            <person name="Kwon K.K."/>
            <person name="Yang S.-H."/>
        </authorList>
    </citation>
    <scope>NUCLEOTIDE SEQUENCE [LARGE SCALE GENOMIC DNA]</scope>
    <source>
        <strain evidence="1 2">DSM 23332</strain>
    </source>
</reference>